<sequence>MNHPTDFTSNLHLFTSNINKTAHVRKKILTQKSGISLQKKRK</sequence>
<accession>A0A2X0SGH6</accession>
<dbReference type="AlphaFoldDB" id="A0A2X0SGH6"/>
<name>A0A2X0SGH6_9PROT</name>
<gene>
    <name evidence="1" type="ORF">NITFAB_2094</name>
</gene>
<organism evidence="1">
    <name type="scientific">Candidatus Nitrotoga fabula</name>
    <dbReference type="NCBI Taxonomy" id="2182327"/>
    <lineage>
        <taxon>Bacteria</taxon>
        <taxon>Pseudomonadati</taxon>
        <taxon>Pseudomonadota</taxon>
        <taxon>Betaproteobacteria</taxon>
        <taxon>Nitrosomonadales</taxon>
        <taxon>Gallionellaceae</taxon>
        <taxon>Candidatus Nitrotoga</taxon>
    </lineage>
</organism>
<dbReference type="EMBL" id="LS423452">
    <property type="protein sequence ID" value="SPS06501.1"/>
    <property type="molecule type" value="Genomic_DNA"/>
</dbReference>
<protein>
    <submittedName>
        <fullName evidence="1">Uncharacterized protein</fullName>
    </submittedName>
</protein>
<reference evidence="1" key="1">
    <citation type="submission" date="2018-05" db="EMBL/GenBank/DDBJ databases">
        <authorList>
            <person name="Lanie J.A."/>
            <person name="Ng W.-L."/>
            <person name="Kazmierczak K.M."/>
            <person name="Andrzejewski T.M."/>
            <person name="Davidsen T.M."/>
            <person name="Wayne K.J."/>
            <person name="Tettelin H."/>
            <person name="Glass J.I."/>
            <person name="Rusch D."/>
            <person name="Podicherti R."/>
            <person name="Tsui H.-C.T."/>
            <person name="Winkler M.E."/>
        </authorList>
    </citation>
    <scope>NUCLEOTIDE SEQUENCE</scope>
    <source>
        <strain evidence="1">KNB</strain>
    </source>
</reference>
<evidence type="ECO:0000313" key="1">
    <source>
        <dbReference type="EMBL" id="SPS06501.1"/>
    </source>
</evidence>
<proteinExistence type="predicted"/>